<evidence type="ECO:0000313" key="2">
    <source>
        <dbReference type="Proteomes" id="UP000509303"/>
    </source>
</evidence>
<dbReference type="InterPro" id="IPR008983">
    <property type="entry name" value="Tumour_necrosis_fac-like_dom"/>
</dbReference>
<reference evidence="1 2" key="1">
    <citation type="submission" date="2020-06" db="EMBL/GenBank/DDBJ databases">
        <title>Genome mining for natural products.</title>
        <authorList>
            <person name="Zhang B."/>
            <person name="Shi J."/>
            <person name="Ge H."/>
        </authorList>
    </citation>
    <scope>NUCLEOTIDE SEQUENCE [LARGE SCALE GENOMIC DNA]</scope>
    <source>
        <strain evidence="1 2">NA00687</strain>
    </source>
</reference>
<dbReference type="EMBL" id="CP054929">
    <property type="protein sequence ID" value="QKW48877.1"/>
    <property type="molecule type" value="Genomic_DNA"/>
</dbReference>
<protein>
    <submittedName>
        <fullName evidence="1">Uncharacterized protein</fullName>
    </submittedName>
</protein>
<name>A0A7H8N2Z0_9ACTN</name>
<keyword evidence="2" id="KW-1185">Reference proteome</keyword>
<proteinExistence type="predicted"/>
<dbReference type="AlphaFoldDB" id="A0A7H8N2Z0"/>
<dbReference type="Gene3D" id="2.60.120.40">
    <property type="match status" value="1"/>
</dbReference>
<sequence length="216" mass="23660">MTIPPVETWSPRELEDAAVLNRRVSAVHRFLLRPPAARMIGMKRKDLPANAYSVLPFYPLGGEGPTGTSYETWPGMVPTVTADRTMQQDTAWQFVAPVDGRYRITVHGAFATETSLPQARHQLWVEIGVNMTTGTGEAVAAASVDTFSPAQSTPFTMSGGHSTVQRLKAGSKVQFASHCASSPKHSWANDEISTQYKLGSFAEIRWVGTIWEGRPQ</sequence>
<gene>
    <name evidence="1" type="ORF">HUT08_04215</name>
</gene>
<evidence type="ECO:0000313" key="1">
    <source>
        <dbReference type="EMBL" id="QKW48877.1"/>
    </source>
</evidence>
<accession>A0A7H8N2Z0</accession>
<dbReference type="Proteomes" id="UP000509303">
    <property type="component" value="Chromosome"/>
</dbReference>
<dbReference type="RefSeq" id="WP_176160609.1">
    <property type="nucleotide sequence ID" value="NZ_CP054929.1"/>
</dbReference>
<organism evidence="1 2">
    <name type="scientific">Streptomyces buecherae</name>
    <dbReference type="NCBI Taxonomy" id="2763006"/>
    <lineage>
        <taxon>Bacteria</taxon>
        <taxon>Bacillati</taxon>
        <taxon>Actinomycetota</taxon>
        <taxon>Actinomycetes</taxon>
        <taxon>Kitasatosporales</taxon>
        <taxon>Streptomycetaceae</taxon>
        <taxon>Streptomyces</taxon>
    </lineage>
</organism>